<sequence>MGNCWRTPVDNQSPSTQIPSTSGTSKTNSHEVGISGSSSNTANSRFSAASGSLDEPFPNGHILPTPNLKIFSFAELKIATRNFKPDTLLGEGGFGKVYKGWLDEKIYASSKISAGMVIAVKKLNPESLQGLEEWQDPEPINTQPEQGSFSTNGSSTPSIPNQSKLSTFLALPSWKGSGGADNSGKRHSLEDRFSFQLESLAQMVNFKLSKYFKTSTGTGSSTASSRFSAASGSHNEAFPKGHILPSPNLRSFSLAELKKATTNFRPDLVIGEGGFGRVFKGWLDEKTYAPSRIGTGTVIAVKKLNPENLQGLREWQMVNNILSKYVEFSSSSGSSCSTASIWFSATSGSLDEAFPDGHILPTSNLKNSSFAEPKFFKGYILDEDTYDLLSPSNIGTGMAIAVHELKPLSLQEFEEWQIRIPTILRGALHQINELMTIPSVSLGVTCPSLSSPMNQSSLLFSHLVLGHSHRGSSPKCWGDAEIFPSL</sequence>
<dbReference type="Gene3D" id="3.30.200.20">
    <property type="entry name" value="Phosphorylase Kinase, domain 1"/>
    <property type="match status" value="2"/>
</dbReference>
<dbReference type="InterPro" id="IPR011009">
    <property type="entry name" value="Kinase-like_dom_sf"/>
</dbReference>
<feature type="region of interest" description="Disordered" evidence="1">
    <location>
        <begin position="136"/>
        <end position="161"/>
    </location>
</feature>
<proteinExistence type="predicted"/>
<organism evidence="2 3">
    <name type="scientific">Tetracentron sinense</name>
    <name type="common">Spur-leaf</name>
    <dbReference type="NCBI Taxonomy" id="13715"/>
    <lineage>
        <taxon>Eukaryota</taxon>
        <taxon>Viridiplantae</taxon>
        <taxon>Streptophyta</taxon>
        <taxon>Embryophyta</taxon>
        <taxon>Tracheophyta</taxon>
        <taxon>Spermatophyta</taxon>
        <taxon>Magnoliopsida</taxon>
        <taxon>Trochodendrales</taxon>
        <taxon>Trochodendraceae</taxon>
        <taxon>Tetracentron</taxon>
    </lineage>
</organism>
<comment type="caution">
    <text evidence="2">The sequence shown here is derived from an EMBL/GenBank/DDBJ whole genome shotgun (WGS) entry which is preliminary data.</text>
</comment>
<dbReference type="Proteomes" id="UP000655225">
    <property type="component" value="Unassembled WGS sequence"/>
</dbReference>
<feature type="compositionally biased region" description="Polar residues" evidence="1">
    <location>
        <begin position="9"/>
        <end position="27"/>
    </location>
</feature>
<accession>A0A834YCU9</accession>
<protein>
    <submittedName>
        <fullName evidence="2">Uncharacterized protein</fullName>
    </submittedName>
</protein>
<reference evidence="2 3" key="1">
    <citation type="submission" date="2020-04" db="EMBL/GenBank/DDBJ databases">
        <title>Plant Genome Project.</title>
        <authorList>
            <person name="Zhang R.-G."/>
        </authorList>
    </citation>
    <scope>NUCLEOTIDE SEQUENCE [LARGE SCALE GENOMIC DNA]</scope>
    <source>
        <strain evidence="2">YNK0</strain>
        <tissue evidence="2">Leaf</tissue>
    </source>
</reference>
<dbReference type="PANTHER" id="PTHR45621">
    <property type="entry name" value="OS01G0588500 PROTEIN-RELATED"/>
    <property type="match status" value="1"/>
</dbReference>
<feature type="compositionally biased region" description="Polar residues" evidence="1">
    <location>
        <begin position="35"/>
        <end position="50"/>
    </location>
</feature>
<evidence type="ECO:0000256" key="1">
    <source>
        <dbReference type="SAM" id="MobiDB-lite"/>
    </source>
</evidence>
<dbReference type="OrthoDB" id="4062651at2759"/>
<dbReference type="InterPro" id="IPR050823">
    <property type="entry name" value="Plant_Ser_Thr_Prot_Kinase"/>
</dbReference>
<feature type="region of interest" description="Disordered" evidence="1">
    <location>
        <begin position="1"/>
        <end position="57"/>
    </location>
</feature>
<dbReference type="AlphaFoldDB" id="A0A834YCU9"/>
<keyword evidence="3" id="KW-1185">Reference proteome</keyword>
<gene>
    <name evidence="2" type="ORF">HHK36_030823</name>
</gene>
<evidence type="ECO:0000313" key="3">
    <source>
        <dbReference type="Proteomes" id="UP000655225"/>
    </source>
</evidence>
<name>A0A834YCU9_TETSI</name>
<evidence type="ECO:0000313" key="2">
    <source>
        <dbReference type="EMBL" id="KAF8377446.1"/>
    </source>
</evidence>
<dbReference type="EMBL" id="JABCRI010000024">
    <property type="protein sequence ID" value="KAF8377446.1"/>
    <property type="molecule type" value="Genomic_DNA"/>
</dbReference>
<feature type="compositionally biased region" description="Polar residues" evidence="1">
    <location>
        <begin position="140"/>
        <end position="161"/>
    </location>
</feature>
<dbReference type="SUPFAM" id="SSF56112">
    <property type="entry name" value="Protein kinase-like (PK-like)"/>
    <property type="match status" value="2"/>
</dbReference>